<evidence type="ECO:0008006" key="3">
    <source>
        <dbReference type="Google" id="ProtNLM"/>
    </source>
</evidence>
<accession>A0AAN7YY90</accession>
<keyword evidence="2" id="KW-1185">Reference proteome</keyword>
<name>A0AAN7YY90_9MYCE</name>
<dbReference type="PANTHER" id="PTHR13593">
    <property type="match status" value="1"/>
</dbReference>
<dbReference type="InterPro" id="IPR017946">
    <property type="entry name" value="PLC-like_Pdiesterase_TIM-brl"/>
</dbReference>
<evidence type="ECO:0000313" key="1">
    <source>
        <dbReference type="EMBL" id="KAK5580852.1"/>
    </source>
</evidence>
<dbReference type="EMBL" id="JAVFKY010000002">
    <property type="protein sequence ID" value="KAK5580852.1"/>
    <property type="molecule type" value="Genomic_DNA"/>
</dbReference>
<dbReference type="InterPro" id="IPR051057">
    <property type="entry name" value="PI-PLC_domain"/>
</dbReference>
<protein>
    <recommendedName>
        <fullName evidence="3">Phosphatidylinositol-specific phospholipase C X domain-containing protein</fullName>
    </recommendedName>
</protein>
<proteinExistence type="predicted"/>
<dbReference type="Proteomes" id="UP001344447">
    <property type="component" value="Unassembled WGS sequence"/>
</dbReference>
<dbReference type="PANTHER" id="PTHR13593:SF113">
    <property type="entry name" value="SI:DKEY-266F7.9"/>
    <property type="match status" value="1"/>
</dbReference>
<dbReference type="Gene3D" id="3.20.20.190">
    <property type="entry name" value="Phosphatidylinositol (PI) phosphodiesterase"/>
    <property type="match status" value="1"/>
</dbReference>
<organism evidence="1 2">
    <name type="scientific">Dictyostelium firmibasis</name>
    <dbReference type="NCBI Taxonomy" id="79012"/>
    <lineage>
        <taxon>Eukaryota</taxon>
        <taxon>Amoebozoa</taxon>
        <taxon>Evosea</taxon>
        <taxon>Eumycetozoa</taxon>
        <taxon>Dictyostelia</taxon>
        <taxon>Dictyosteliales</taxon>
        <taxon>Dictyosteliaceae</taxon>
        <taxon>Dictyostelium</taxon>
    </lineage>
</organism>
<gene>
    <name evidence="1" type="ORF">RB653_000876</name>
</gene>
<reference evidence="1 2" key="1">
    <citation type="submission" date="2023-11" db="EMBL/GenBank/DDBJ databases">
        <title>Dfirmibasis_genome.</title>
        <authorList>
            <person name="Edelbroek B."/>
            <person name="Kjellin J."/>
            <person name="Jerlstrom-Hultqvist J."/>
            <person name="Soderbom F."/>
        </authorList>
    </citation>
    <scope>NUCLEOTIDE SEQUENCE [LARGE SCALE GENOMIC DNA]</scope>
    <source>
        <strain evidence="1 2">TNS-C-14</strain>
    </source>
</reference>
<evidence type="ECO:0000313" key="2">
    <source>
        <dbReference type="Proteomes" id="UP001344447"/>
    </source>
</evidence>
<dbReference type="GO" id="GO:0008081">
    <property type="term" value="F:phosphoric diester hydrolase activity"/>
    <property type="evidence" value="ECO:0007669"/>
    <property type="project" value="InterPro"/>
</dbReference>
<dbReference type="GO" id="GO:0006629">
    <property type="term" value="P:lipid metabolic process"/>
    <property type="evidence" value="ECO:0007669"/>
    <property type="project" value="InterPro"/>
</dbReference>
<comment type="caution">
    <text evidence="1">The sequence shown here is derived from an EMBL/GenBank/DDBJ whole genome shotgun (WGS) entry which is preliminary data.</text>
</comment>
<dbReference type="AlphaFoldDB" id="A0AAN7YY90"/>
<sequence length="754" mass="86048">MEEIGFDIKKENKNLISNENILKELNEKYNNSSIEELEKSLLIQNKKPIEISFISKRIEDINEKLIIEKYKSLITDTFSIKDENNLSPKTKDILLKNSSFSSTSTTPKTATTTTTEATASLSFGVCDDNKINSLKVLNQPTISKSLRNTTLSSTTINDTKQISIQFSKSKDGFDTINIVWKDAANYESQDWVALYNYEDADSGCYVTNTWYWASKYTNGIVETGVVYDANRVQQVRYYNGNRDLISSYTIKSKCWIDITGDLGSPLQVVWPNSSTANGSDVISIHSCGNNEPSDISKAMSSVYANSSDGNWISSDTINKGLPYYAVYWTLIDGGLYIKQACSKVLPAVHRKIAIGEYCLSSNSSKVSIAAFYDSNSVDKNDLIYITNNKPKDRNSAGPGYLAKEGKGIVIVNILASPSQVENYWATYCSYDYENDEYYIREQISSFDYYCWITDNYIKLKDRKVRKLILPGSHDSATYDIETGSKRSPDGINVNSPDSLLIPWSKTQSSTIYKQLCYGIRYFDLRVASNQFELCIIHNFYSCTVGEVLDDIFKYSSKNPNEVIILHWSHLYFLSEDDNKRLMKMILTKLGKLLSNSNKGTDVKVGDLSGTPIICIYDDSPDPSLITIKDNRKKIPDTLIRDPRFWDSSVISTEYETSRYHNFESVLRFLKSRINVPKRKVFYVYQAILTIEFSLNFFLRSLLSWTVDHRNQFNQFFDDLETFASPTNIIMTDFVTFYPLTSYCIRRNTLEYIDN</sequence>
<dbReference type="SUPFAM" id="SSF51695">
    <property type="entry name" value="PLC-like phosphodiesterases"/>
    <property type="match status" value="1"/>
</dbReference>